<comment type="caution">
    <text evidence="8">The sequence shown here is derived from an EMBL/GenBank/DDBJ whole genome shotgun (WGS) entry which is preliminary data.</text>
</comment>
<protein>
    <recommendedName>
        <fullName evidence="7">EamA domain-containing protein</fullName>
    </recommendedName>
</protein>
<dbReference type="InterPro" id="IPR050638">
    <property type="entry name" value="AA-Vitamin_Transporters"/>
</dbReference>
<feature type="domain" description="EamA" evidence="7">
    <location>
        <begin position="5"/>
        <end position="129"/>
    </location>
</feature>
<keyword evidence="9" id="KW-1185">Reference proteome</keyword>
<organism evidence="8 9">
    <name type="scientific">Candidatus Aramenus sulfurataquae</name>
    <dbReference type="NCBI Taxonomy" id="1326980"/>
    <lineage>
        <taxon>Archaea</taxon>
        <taxon>Thermoproteota</taxon>
        <taxon>Thermoprotei</taxon>
        <taxon>Sulfolobales</taxon>
        <taxon>Sulfolobaceae</taxon>
        <taxon>Candidatus Aramenus</taxon>
    </lineage>
</organism>
<feature type="transmembrane region" description="Helical" evidence="6">
    <location>
        <begin position="86"/>
        <end position="104"/>
    </location>
</feature>
<dbReference type="PATRIC" id="fig|1326980.6.peg.828"/>
<feature type="transmembrane region" description="Helical" evidence="6">
    <location>
        <begin position="168"/>
        <end position="188"/>
    </location>
</feature>
<keyword evidence="2" id="KW-1003">Cell membrane</keyword>
<accession>W7KK01</accession>
<keyword evidence="3 6" id="KW-0812">Transmembrane</keyword>
<feature type="transmembrane region" description="Helical" evidence="6">
    <location>
        <begin position="250"/>
        <end position="270"/>
    </location>
</feature>
<dbReference type="AlphaFoldDB" id="W7KK01"/>
<feature type="transmembrane region" description="Helical" evidence="6">
    <location>
        <begin position="111"/>
        <end position="130"/>
    </location>
</feature>
<dbReference type="InterPro" id="IPR037185">
    <property type="entry name" value="EmrE-like"/>
</dbReference>
<evidence type="ECO:0000259" key="7">
    <source>
        <dbReference type="Pfam" id="PF00892"/>
    </source>
</evidence>
<feature type="transmembrane region" description="Helical" evidence="6">
    <location>
        <begin position="7"/>
        <end position="24"/>
    </location>
</feature>
<gene>
    <name evidence="8" type="ORF">ASUL_04184</name>
</gene>
<evidence type="ECO:0000313" key="9">
    <source>
        <dbReference type="Proteomes" id="UP000054284"/>
    </source>
</evidence>
<evidence type="ECO:0000256" key="1">
    <source>
        <dbReference type="ARBA" id="ARBA00004651"/>
    </source>
</evidence>
<feature type="transmembrane region" description="Helical" evidence="6">
    <location>
        <begin position="194"/>
        <end position="214"/>
    </location>
</feature>
<dbReference type="InterPro" id="IPR000620">
    <property type="entry name" value="EamA_dom"/>
</dbReference>
<dbReference type="Pfam" id="PF00892">
    <property type="entry name" value="EamA"/>
    <property type="match status" value="2"/>
</dbReference>
<keyword evidence="4 6" id="KW-1133">Transmembrane helix</keyword>
<keyword evidence="5 6" id="KW-0472">Membrane</keyword>
<feature type="transmembrane region" description="Helical" evidence="6">
    <location>
        <begin position="30"/>
        <end position="50"/>
    </location>
</feature>
<evidence type="ECO:0000256" key="5">
    <source>
        <dbReference type="ARBA" id="ARBA00023136"/>
    </source>
</evidence>
<evidence type="ECO:0000256" key="4">
    <source>
        <dbReference type="ARBA" id="ARBA00022989"/>
    </source>
</evidence>
<dbReference type="EMBL" id="ASRH01000003">
    <property type="protein sequence ID" value="EWG07675.1"/>
    <property type="molecule type" value="Genomic_DNA"/>
</dbReference>
<name>W7KK01_9CREN</name>
<evidence type="ECO:0000256" key="2">
    <source>
        <dbReference type="ARBA" id="ARBA00022475"/>
    </source>
</evidence>
<reference evidence="8 9" key="1">
    <citation type="journal article" date="2014" name="Genome Announc.">
        <title>Draft Genome Sequence of the Sulfolobales Archaeon AZ1, Obtained through Metagenomic Analysis of a Mexican Hot Spring.</title>
        <authorList>
            <person name="Servin-Garciduenas L.E."/>
            <person name="Martinez-Romero E."/>
        </authorList>
    </citation>
    <scope>NUCLEOTIDE SEQUENCE [LARGE SCALE GENOMIC DNA]</scope>
    <source>
        <strain evidence="8">AZ1-illumnia</strain>
    </source>
</reference>
<evidence type="ECO:0000256" key="6">
    <source>
        <dbReference type="SAM" id="Phobius"/>
    </source>
</evidence>
<dbReference type="PANTHER" id="PTHR32322:SF18">
    <property type="entry name" value="S-ADENOSYLMETHIONINE_S-ADENOSYLHOMOCYSTEINE TRANSPORTER"/>
    <property type="match status" value="1"/>
</dbReference>
<comment type="subcellular location">
    <subcellularLocation>
        <location evidence="1">Cell membrane</location>
        <topology evidence="1">Multi-pass membrane protein</topology>
    </subcellularLocation>
</comment>
<sequence length="275" mass="29578">MSSLKGYLSILGVVVVWGLSFPLSKLALYFMSPFVLTFIRFLVGGVVLLAYARGMVIGVKEAINAILNMGLFVILLNIAINLSTNPALTSVLIYTQPIFVIVLLRLMHERLSLLQIAGTVIAFAGIFISVDSTSFSVGSLVAVVGAIIWAIGTIYFRRNLMRTDVIKLNAFGSLFSTVFVVPFLPASYSFSLNGLPYALLVALLAQALGFIFWFTAVKSLGPLNSSTLAIMVPVSAYLFSFVILDDVPTPMEVLGSVLALGGVLLSQLGVNREVK</sequence>
<dbReference type="SUPFAM" id="SSF103481">
    <property type="entry name" value="Multidrug resistance efflux transporter EmrE"/>
    <property type="match status" value="2"/>
</dbReference>
<evidence type="ECO:0000256" key="3">
    <source>
        <dbReference type="ARBA" id="ARBA00022692"/>
    </source>
</evidence>
<evidence type="ECO:0000313" key="8">
    <source>
        <dbReference type="EMBL" id="EWG07675.1"/>
    </source>
</evidence>
<feature type="transmembrane region" description="Helical" evidence="6">
    <location>
        <begin position="62"/>
        <end position="80"/>
    </location>
</feature>
<feature type="transmembrane region" description="Helical" evidence="6">
    <location>
        <begin position="136"/>
        <end position="156"/>
    </location>
</feature>
<dbReference type="GO" id="GO:0005886">
    <property type="term" value="C:plasma membrane"/>
    <property type="evidence" value="ECO:0007669"/>
    <property type="project" value="UniProtKB-SubCell"/>
</dbReference>
<feature type="domain" description="EamA" evidence="7">
    <location>
        <begin position="138"/>
        <end position="265"/>
    </location>
</feature>
<feature type="transmembrane region" description="Helical" evidence="6">
    <location>
        <begin position="226"/>
        <end position="244"/>
    </location>
</feature>
<dbReference type="Proteomes" id="UP000054284">
    <property type="component" value="Unassembled WGS sequence"/>
</dbReference>
<proteinExistence type="predicted"/>
<dbReference type="PANTHER" id="PTHR32322">
    <property type="entry name" value="INNER MEMBRANE TRANSPORTER"/>
    <property type="match status" value="1"/>
</dbReference>